<reference evidence="3" key="2">
    <citation type="journal article" date="2013" name="Nat. Genet.">
        <title>The genome of the platyfish, Xiphophorus maculatus, provides insights into evolutionary adaptation and several complex traits.</title>
        <authorList>
            <person name="Schartl M."/>
            <person name="Walter R.B."/>
            <person name="Shen Y."/>
            <person name="Garcia T."/>
            <person name="Catchen J."/>
            <person name="Amores A."/>
            <person name="Braasch I."/>
            <person name="Chalopin D."/>
            <person name="Volff J.N."/>
            <person name="Lesch K.P."/>
            <person name="Bisazza A."/>
            <person name="Minx P."/>
            <person name="Hillier L."/>
            <person name="Wilson R.K."/>
            <person name="Fuerstenberg S."/>
            <person name="Boore J."/>
            <person name="Searle S."/>
            <person name="Postlethwait J.H."/>
            <person name="Warren W.C."/>
        </authorList>
    </citation>
    <scope>NUCLEOTIDE SEQUENCE [LARGE SCALE GENOMIC DNA]</scope>
    <source>
        <strain evidence="3">JP 163 A</strain>
    </source>
</reference>
<dbReference type="AlphaFoldDB" id="A0A3B5PP80"/>
<reference evidence="2" key="3">
    <citation type="submission" date="2025-08" db="UniProtKB">
        <authorList>
            <consortium name="Ensembl"/>
        </authorList>
    </citation>
    <scope>IDENTIFICATION</scope>
    <source>
        <strain evidence="2">JP 163 A</strain>
    </source>
</reference>
<feature type="region of interest" description="Disordered" evidence="1">
    <location>
        <begin position="1"/>
        <end position="22"/>
    </location>
</feature>
<evidence type="ECO:0000313" key="3">
    <source>
        <dbReference type="Proteomes" id="UP000002852"/>
    </source>
</evidence>
<evidence type="ECO:0000256" key="1">
    <source>
        <dbReference type="SAM" id="MobiDB-lite"/>
    </source>
</evidence>
<protein>
    <submittedName>
        <fullName evidence="2">Uncharacterized protein</fullName>
    </submittedName>
</protein>
<keyword evidence="3" id="KW-1185">Reference proteome</keyword>
<dbReference type="Ensembl" id="ENSXMAT00000031978.1">
    <property type="protein sequence ID" value="ENSXMAP00000020540.1"/>
    <property type="gene ID" value="ENSXMAG00000029947.1"/>
</dbReference>
<reference evidence="3" key="1">
    <citation type="submission" date="2012-01" db="EMBL/GenBank/DDBJ databases">
        <authorList>
            <person name="Walter R."/>
            <person name="Schartl M."/>
            <person name="Warren W."/>
        </authorList>
    </citation>
    <scope>NUCLEOTIDE SEQUENCE [LARGE SCALE GENOMIC DNA]</scope>
    <source>
        <strain evidence="3">JP 163 A</strain>
    </source>
</reference>
<dbReference type="GeneTree" id="ENSGT01110000271472"/>
<reference evidence="2" key="4">
    <citation type="submission" date="2025-09" db="UniProtKB">
        <authorList>
            <consortium name="Ensembl"/>
        </authorList>
    </citation>
    <scope>IDENTIFICATION</scope>
    <source>
        <strain evidence="2">JP 163 A</strain>
    </source>
</reference>
<name>A0A3B5PP80_XIPMA</name>
<dbReference type="InParanoid" id="A0A3B5PP80"/>
<accession>A0A3B5PP80</accession>
<organism evidence="2 3">
    <name type="scientific">Xiphophorus maculatus</name>
    <name type="common">Southern platyfish</name>
    <name type="synonym">Platypoecilus maculatus</name>
    <dbReference type="NCBI Taxonomy" id="8083"/>
    <lineage>
        <taxon>Eukaryota</taxon>
        <taxon>Metazoa</taxon>
        <taxon>Chordata</taxon>
        <taxon>Craniata</taxon>
        <taxon>Vertebrata</taxon>
        <taxon>Euteleostomi</taxon>
        <taxon>Actinopterygii</taxon>
        <taxon>Neopterygii</taxon>
        <taxon>Teleostei</taxon>
        <taxon>Neoteleostei</taxon>
        <taxon>Acanthomorphata</taxon>
        <taxon>Ovalentaria</taxon>
        <taxon>Atherinomorphae</taxon>
        <taxon>Cyprinodontiformes</taxon>
        <taxon>Poeciliidae</taxon>
        <taxon>Poeciliinae</taxon>
        <taxon>Xiphophorus</taxon>
    </lineage>
</organism>
<proteinExistence type="predicted"/>
<feature type="compositionally biased region" description="Basic and acidic residues" evidence="1">
    <location>
        <begin position="13"/>
        <end position="22"/>
    </location>
</feature>
<dbReference type="Proteomes" id="UP000002852">
    <property type="component" value="Unassembled WGS sequence"/>
</dbReference>
<evidence type="ECO:0000313" key="2">
    <source>
        <dbReference type="Ensembl" id="ENSXMAP00000020540.1"/>
    </source>
</evidence>
<sequence length="127" mass="14143">PPAGDPPSPHSGRSPERPKEPGGRFFLTLALASTQYHIGGVAVSTPQTDHRLIQLQLTSTEPEEEHIREICTHTDHGKQPNAPKLLHLLSPPPAASTWMLLHRLGTGWFGSEPQQLEVEQMVEFWFQ</sequence>